<gene>
    <name evidence="2" type="ORF">R1sor_013657</name>
</gene>
<proteinExistence type="predicted"/>
<feature type="region of interest" description="Disordered" evidence="1">
    <location>
        <begin position="196"/>
        <end position="278"/>
    </location>
</feature>
<keyword evidence="3" id="KW-1185">Reference proteome</keyword>
<evidence type="ECO:0000313" key="2">
    <source>
        <dbReference type="EMBL" id="KAL3687348.1"/>
    </source>
</evidence>
<organism evidence="2 3">
    <name type="scientific">Riccia sorocarpa</name>
    <dbReference type="NCBI Taxonomy" id="122646"/>
    <lineage>
        <taxon>Eukaryota</taxon>
        <taxon>Viridiplantae</taxon>
        <taxon>Streptophyta</taxon>
        <taxon>Embryophyta</taxon>
        <taxon>Marchantiophyta</taxon>
        <taxon>Marchantiopsida</taxon>
        <taxon>Marchantiidae</taxon>
        <taxon>Marchantiales</taxon>
        <taxon>Ricciaceae</taxon>
        <taxon>Riccia</taxon>
    </lineage>
</organism>
<dbReference type="AlphaFoldDB" id="A0ABD3H781"/>
<name>A0ABD3H781_9MARC</name>
<dbReference type="Proteomes" id="UP001633002">
    <property type="component" value="Unassembled WGS sequence"/>
</dbReference>
<evidence type="ECO:0000256" key="1">
    <source>
        <dbReference type="SAM" id="MobiDB-lite"/>
    </source>
</evidence>
<comment type="caution">
    <text evidence="2">The sequence shown here is derived from an EMBL/GenBank/DDBJ whole genome shotgun (WGS) entry which is preliminary data.</text>
</comment>
<protein>
    <submittedName>
        <fullName evidence="2">Uncharacterized protein</fullName>
    </submittedName>
</protein>
<reference evidence="2 3" key="1">
    <citation type="submission" date="2024-09" db="EMBL/GenBank/DDBJ databases">
        <title>Chromosome-scale assembly of Riccia sorocarpa.</title>
        <authorList>
            <person name="Paukszto L."/>
        </authorList>
    </citation>
    <scope>NUCLEOTIDE SEQUENCE [LARGE SCALE GENOMIC DNA]</scope>
    <source>
        <strain evidence="2">LP-2024</strain>
        <tissue evidence="2">Aerial parts of the thallus</tissue>
    </source>
</reference>
<sequence length="278" mass="31289">MVKKDSRLYFEDLADRIRTKFSIPGVWFIMLNVKDATLVLWKYTDKDHVSCDILLKSVFNISRILEVLMMKEGGGFLRFTLEPKLMDRKMSKTTLGAGLMSAERNQISMMINDVLKQQPSYQLLEREAIKHTLTSRIFGVLPKADAYYLPHPDVTSKDATRQAPAARVESDLEEYLEVARDIKVSQRHEAERMAAAKAAKSLKDKGKSVVVEAPRKKPSVLTQAPKEKLLDSSIVAEKAKLSRDSKTDSGKRKHESQVTPPPPPKAHVIVAAETSKDE</sequence>
<evidence type="ECO:0000313" key="3">
    <source>
        <dbReference type="Proteomes" id="UP001633002"/>
    </source>
</evidence>
<feature type="compositionally biased region" description="Basic and acidic residues" evidence="1">
    <location>
        <begin position="237"/>
        <end position="250"/>
    </location>
</feature>
<accession>A0ABD3H781</accession>
<dbReference type="EMBL" id="JBJQOH010000004">
    <property type="protein sequence ID" value="KAL3687348.1"/>
    <property type="molecule type" value="Genomic_DNA"/>
</dbReference>